<gene>
    <name evidence="1" type="ORF">I4F81_010298</name>
</gene>
<name>A0ACC3CBY2_PYRYE</name>
<dbReference type="Proteomes" id="UP000798662">
    <property type="component" value="Chromosome 3"/>
</dbReference>
<reference evidence="1" key="1">
    <citation type="submission" date="2019-11" db="EMBL/GenBank/DDBJ databases">
        <title>Nori genome reveals adaptations in red seaweeds to the harsh intertidal environment.</title>
        <authorList>
            <person name="Wang D."/>
            <person name="Mao Y."/>
        </authorList>
    </citation>
    <scope>NUCLEOTIDE SEQUENCE</scope>
    <source>
        <tissue evidence="1">Gametophyte</tissue>
    </source>
</reference>
<evidence type="ECO:0000313" key="2">
    <source>
        <dbReference type="Proteomes" id="UP000798662"/>
    </source>
</evidence>
<comment type="caution">
    <text evidence="1">The sequence shown here is derived from an EMBL/GenBank/DDBJ whole genome shotgun (WGS) entry which is preliminary data.</text>
</comment>
<organism evidence="1 2">
    <name type="scientific">Pyropia yezoensis</name>
    <name type="common">Susabi-nori</name>
    <name type="synonym">Porphyra yezoensis</name>
    <dbReference type="NCBI Taxonomy" id="2788"/>
    <lineage>
        <taxon>Eukaryota</taxon>
        <taxon>Rhodophyta</taxon>
        <taxon>Bangiophyceae</taxon>
        <taxon>Bangiales</taxon>
        <taxon>Bangiaceae</taxon>
        <taxon>Pyropia</taxon>
    </lineage>
</organism>
<keyword evidence="2" id="KW-1185">Reference proteome</keyword>
<accession>A0ACC3CBY2</accession>
<protein>
    <submittedName>
        <fullName evidence="1">Uncharacterized protein</fullName>
    </submittedName>
</protein>
<proteinExistence type="predicted"/>
<evidence type="ECO:0000313" key="1">
    <source>
        <dbReference type="EMBL" id="KAK1867799.1"/>
    </source>
</evidence>
<dbReference type="EMBL" id="CM020620">
    <property type="protein sequence ID" value="KAK1867799.1"/>
    <property type="molecule type" value="Genomic_DNA"/>
</dbReference>
<sequence length="69" mass="7777">MEANIERSSVVFKNLLPYLVTTLRPLLVVMARKAPKKSGMLIKSPAGIFILVLLLLRVLAQLFKWRRGG</sequence>